<dbReference type="PANTHER" id="PTHR31446">
    <property type="entry name" value="ACID PHOSPHATASE/VANADIUM-DEPENDENT HALOPEROXIDASE-RELATED PROTEIN"/>
    <property type="match status" value="1"/>
</dbReference>
<feature type="transmembrane region" description="Helical" evidence="1">
    <location>
        <begin position="128"/>
        <end position="149"/>
    </location>
</feature>
<keyword evidence="1" id="KW-1133">Transmembrane helix</keyword>
<comment type="caution">
    <text evidence="2">The sequence shown here is derived from an EMBL/GenBank/DDBJ whole genome shotgun (WGS) entry which is preliminary data.</text>
</comment>
<evidence type="ECO:0000313" key="2">
    <source>
        <dbReference type="EMBL" id="MBB3224174.1"/>
    </source>
</evidence>
<dbReference type="Pfam" id="PF02681">
    <property type="entry name" value="DUF212"/>
    <property type="match status" value="1"/>
</dbReference>
<organism evidence="2 3">
    <name type="scientific">Pseudoduganella umbonata</name>
    <dbReference type="NCBI Taxonomy" id="864828"/>
    <lineage>
        <taxon>Bacteria</taxon>
        <taxon>Pseudomonadati</taxon>
        <taxon>Pseudomonadota</taxon>
        <taxon>Betaproteobacteria</taxon>
        <taxon>Burkholderiales</taxon>
        <taxon>Oxalobacteraceae</taxon>
        <taxon>Telluria group</taxon>
        <taxon>Pseudoduganella</taxon>
    </lineage>
</organism>
<dbReference type="InterPro" id="IPR003832">
    <property type="entry name" value="DUF212"/>
</dbReference>
<keyword evidence="1" id="KW-0812">Transmembrane</keyword>
<protein>
    <recommendedName>
        <fullName evidence="4">Divergent PAP2 family protein</fullName>
    </recommendedName>
</protein>
<accession>A0A7W5EF71</accession>
<evidence type="ECO:0000256" key="1">
    <source>
        <dbReference type="SAM" id="Phobius"/>
    </source>
</evidence>
<evidence type="ECO:0008006" key="4">
    <source>
        <dbReference type="Google" id="ProtNLM"/>
    </source>
</evidence>
<feature type="transmembrane region" description="Helical" evidence="1">
    <location>
        <begin position="15"/>
        <end position="35"/>
    </location>
</feature>
<dbReference type="EMBL" id="JACHXS010000011">
    <property type="protein sequence ID" value="MBB3224174.1"/>
    <property type="molecule type" value="Genomic_DNA"/>
</dbReference>
<dbReference type="PANTHER" id="PTHR31446:SF39">
    <property type="entry name" value="ACID PHOSPHATASE_VANADIUM-DEPENDENT HALOPEROXIDASE-RELATED PROTEIN"/>
    <property type="match status" value="1"/>
</dbReference>
<reference evidence="2 3" key="1">
    <citation type="submission" date="2020-08" db="EMBL/GenBank/DDBJ databases">
        <title>Genomic Encyclopedia of Type Strains, Phase III (KMG-III): the genomes of soil and plant-associated and newly described type strains.</title>
        <authorList>
            <person name="Whitman W."/>
        </authorList>
    </citation>
    <scope>NUCLEOTIDE SEQUENCE [LARGE SCALE GENOMIC DNA]</scope>
    <source>
        <strain evidence="2 3">CECT 7753</strain>
    </source>
</reference>
<name>A0A7W5EF71_9BURK</name>
<sequence>MKNCQKGIWKLLMDIAYLVTPLLTWITVGPIKFLINSIRARQWAFNLVGNGGFPSNHSAVVSSMATLIALREGIGHPAFGVAVTLCFIVIIDANSLRQHVGRQAAAINRLADGQPAHRWLRERMGHTVIEICGGLATGIAIGHLVFALFRQG</sequence>
<feature type="transmembrane region" description="Helical" evidence="1">
    <location>
        <begin position="74"/>
        <end position="93"/>
    </location>
</feature>
<dbReference type="Proteomes" id="UP000584325">
    <property type="component" value="Unassembled WGS sequence"/>
</dbReference>
<keyword evidence="1" id="KW-0472">Membrane</keyword>
<dbReference type="AlphaFoldDB" id="A0A7W5EF71"/>
<evidence type="ECO:0000313" key="3">
    <source>
        <dbReference type="Proteomes" id="UP000584325"/>
    </source>
</evidence>
<gene>
    <name evidence="2" type="ORF">FHS02_005033</name>
</gene>
<proteinExistence type="predicted"/>